<dbReference type="AlphaFoldDB" id="A0A5S5D0W2"/>
<reference evidence="2 3" key="1">
    <citation type="submission" date="2019-07" db="EMBL/GenBank/DDBJ databases">
        <title>Genomic Encyclopedia of Archaeal and Bacterial Type Strains, Phase II (KMG-II): from individual species to whole genera.</title>
        <authorList>
            <person name="Goeker M."/>
        </authorList>
    </citation>
    <scope>NUCLEOTIDE SEQUENCE [LARGE SCALE GENOMIC DNA]</scope>
    <source>
        <strain evidence="2 3">DSM 18850</strain>
    </source>
</reference>
<evidence type="ECO:0000256" key="1">
    <source>
        <dbReference type="SAM" id="Phobius"/>
    </source>
</evidence>
<keyword evidence="1" id="KW-0472">Membrane</keyword>
<keyword evidence="3" id="KW-1185">Reference proteome</keyword>
<keyword evidence="1" id="KW-1133">Transmembrane helix</keyword>
<dbReference type="RefSeq" id="WP_148910230.1">
    <property type="nucleotide sequence ID" value="NZ_VNHX01000031.1"/>
</dbReference>
<organism evidence="2 3">
    <name type="scientific">Sphingobacterium allocomposti</name>
    <dbReference type="NCBI Taxonomy" id="415956"/>
    <lineage>
        <taxon>Bacteria</taxon>
        <taxon>Pseudomonadati</taxon>
        <taxon>Bacteroidota</taxon>
        <taxon>Sphingobacteriia</taxon>
        <taxon>Sphingobacteriales</taxon>
        <taxon>Sphingobacteriaceae</taxon>
        <taxon>Sphingobacterium</taxon>
    </lineage>
</organism>
<sequence length="134" mass="15114">MSRYLKIWLLLLLAGGIGYGLHFGVLRMTGLDALWQQTTYTLTGLYVFGGIASLIVSLLLCAADFALKKYISFVFLACVLLKAIASYVFIREGLNVFANDFLELNFLVSFFIFLLYDVYVAYLLVNQEVRGVEK</sequence>
<comment type="caution">
    <text evidence="2">The sequence shown here is derived from an EMBL/GenBank/DDBJ whole genome shotgun (WGS) entry which is preliminary data.</text>
</comment>
<gene>
    <name evidence="2" type="ORF">BC792_1317</name>
</gene>
<feature type="transmembrane region" description="Helical" evidence="1">
    <location>
        <begin position="102"/>
        <end position="125"/>
    </location>
</feature>
<feature type="transmembrane region" description="Helical" evidence="1">
    <location>
        <begin position="7"/>
        <end position="25"/>
    </location>
</feature>
<evidence type="ECO:0000313" key="3">
    <source>
        <dbReference type="Proteomes" id="UP000325105"/>
    </source>
</evidence>
<proteinExistence type="predicted"/>
<keyword evidence="1" id="KW-0812">Transmembrane</keyword>
<dbReference type="EMBL" id="VNHX01000031">
    <property type="protein sequence ID" value="TYP88269.1"/>
    <property type="molecule type" value="Genomic_DNA"/>
</dbReference>
<feature type="transmembrane region" description="Helical" evidence="1">
    <location>
        <begin position="70"/>
        <end position="90"/>
    </location>
</feature>
<dbReference type="Proteomes" id="UP000325105">
    <property type="component" value="Unassembled WGS sequence"/>
</dbReference>
<name>A0A5S5D0W2_9SPHI</name>
<accession>A0A5S5D0W2</accession>
<evidence type="ECO:0000313" key="2">
    <source>
        <dbReference type="EMBL" id="TYP88269.1"/>
    </source>
</evidence>
<dbReference type="OrthoDB" id="1356182at2"/>
<feature type="transmembrane region" description="Helical" evidence="1">
    <location>
        <begin position="45"/>
        <end position="63"/>
    </location>
</feature>
<protein>
    <submittedName>
        <fullName evidence="2">Uncharacterized protein</fullName>
    </submittedName>
</protein>